<comment type="subcellular location">
    <subcellularLocation>
        <location evidence="7">Cell inner membrane</location>
        <topology evidence="7">Multi-pass membrane protein</topology>
    </subcellularLocation>
    <subcellularLocation>
        <location evidence="1">Cell membrane</location>
        <topology evidence="1">Multi-pass membrane protein</topology>
    </subcellularLocation>
</comment>
<evidence type="ECO:0000256" key="5">
    <source>
        <dbReference type="ARBA" id="ARBA00022989"/>
    </source>
</evidence>
<keyword evidence="10" id="KW-1185">Reference proteome</keyword>
<feature type="domain" description="MgtC/SapB/SrpB/YhiD N-terminal" evidence="8">
    <location>
        <begin position="20"/>
        <end position="146"/>
    </location>
</feature>
<keyword evidence="3" id="KW-1003">Cell membrane</keyword>
<evidence type="ECO:0000256" key="1">
    <source>
        <dbReference type="ARBA" id="ARBA00004651"/>
    </source>
</evidence>
<gene>
    <name evidence="9" type="ORF">GCM10010989_29610</name>
</gene>
<dbReference type="InterPro" id="IPR049177">
    <property type="entry name" value="MgtC_SapB_SrpB_YhiD_N"/>
</dbReference>
<dbReference type="GO" id="GO:0005886">
    <property type="term" value="C:plasma membrane"/>
    <property type="evidence" value="ECO:0007669"/>
    <property type="project" value="UniProtKB-SubCell"/>
</dbReference>
<comment type="similarity">
    <text evidence="2 7">Belongs to the MgtC/SapB family.</text>
</comment>
<proteinExistence type="inferred from homology"/>
<dbReference type="AlphaFoldDB" id="A0A916YPB0"/>
<dbReference type="PANTHER" id="PTHR33778">
    <property type="entry name" value="PROTEIN MGTC"/>
    <property type="match status" value="1"/>
</dbReference>
<accession>A0A916YPB0</accession>
<evidence type="ECO:0000256" key="7">
    <source>
        <dbReference type="RuleBase" id="RU365041"/>
    </source>
</evidence>
<sequence>MELNDPVLVHWFDWDLLSRLGVAAFIGLLLGLDRELRGHAAGMRTHGLICFSAASMTVSIVALYNELGGQRMDPLRVYEAAGAFIGIVGAGLIVFSKGQVHNLTTAAHLWLAAVIGIACGAAQWPLVAIAAAISLIMLTILRVVESKDRDRKLGKVANTDQCANRSTSR</sequence>
<evidence type="ECO:0000256" key="6">
    <source>
        <dbReference type="ARBA" id="ARBA00023136"/>
    </source>
</evidence>
<feature type="transmembrane region" description="Helical" evidence="7">
    <location>
        <begin position="77"/>
        <end position="95"/>
    </location>
</feature>
<dbReference type="InterPro" id="IPR003416">
    <property type="entry name" value="MgtC/SapB/SrpB/YhiD_fam"/>
</dbReference>
<reference evidence="9 10" key="1">
    <citation type="journal article" date="2014" name="Int. J. Syst. Evol. Microbiol.">
        <title>Complete genome sequence of Corynebacterium casei LMG S-19264T (=DSM 44701T), isolated from a smear-ripened cheese.</title>
        <authorList>
            <consortium name="US DOE Joint Genome Institute (JGI-PGF)"/>
            <person name="Walter F."/>
            <person name="Albersmeier A."/>
            <person name="Kalinowski J."/>
            <person name="Ruckert C."/>
        </authorList>
    </citation>
    <scope>NUCLEOTIDE SEQUENCE [LARGE SCALE GENOMIC DNA]</scope>
    <source>
        <strain evidence="9 10">CGMCC 1.15358</strain>
    </source>
</reference>
<keyword evidence="5 7" id="KW-1133">Transmembrane helix</keyword>
<comment type="caution">
    <text evidence="9">The sequence shown here is derived from an EMBL/GenBank/DDBJ whole genome shotgun (WGS) entry which is preliminary data.</text>
</comment>
<evidence type="ECO:0000256" key="4">
    <source>
        <dbReference type="ARBA" id="ARBA00022692"/>
    </source>
</evidence>
<keyword evidence="6 7" id="KW-0472">Membrane</keyword>
<evidence type="ECO:0000313" key="9">
    <source>
        <dbReference type="EMBL" id="GGD53503.1"/>
    </source>
</evidence>
<keyword evidence="7" id="KW-0997">Cell inner membrane</keyword>
<dbReference type="RefSeq" id="WP_066762248.1">
    <property type="nucleotide sequence ID" value="NZ_BMIO01000015.1"/>
</dbReference>
<dbReference type="EMBL" id="BMIO01000015">
    <property type="protein sequence ID" value="GGD53503.1"/>
    <property type="molecule type" value="Genomic_DNA"/>
</dbReference>
<evidence type="ECO:0000313" key="10">
    <source>
        <dbReference type="Proteomes" id="UP000598997"/>
    </source>
</evidence>
<name>A0A916YPB0_9SPHN</name>
<evidence type="ECO:0000256" key="2">
    <source>
        <dbReference type="ARBA" id="ARBA00009298"/>
    </source>
</evidence>
<dbReference type="Proteomes" id="UP000598997">
    <property type="component" value="Unassembled WGS sequence"/>
</dbReference>
<protein>
    <recommendedName>
        <fullName evidence="7">Protein MgtC</fullName>
    </recommendedName>
</protein>
<dbReference type="Pfam" id="PF02308">
    <property type="entry name" value="MgtC"/>
    <property type="match status" value="1"/>
</dbReference>
<organism evidence="9 10">
    <name type="scientific">Croceicoccus pelagius</name>
    <dbReference type="NCBI Taxonomy" id="1703341"/>
    <lineage>
        <taxon>Bacteria</taxon>
        <taxon>Pseudomonadati</taxon>
        <taxon>Pseudomonadota</taxon>
        <taxon>Alphaproteobacteria</taxon>
        <taxon>Sphingomonadales</taxon>
        <taxon>Erythrobacteraceae</taxon>
        <taxon>Croceicoccus</taxon>
    </lineage>
</organism>
<dbReference type="PANTHER" id="PTHR33778:SF1">
    <property type="entry name" value="MAGNESIUM TRANSPORTER YHID-RELATED"/>
    <property type="match status" value="1"/>
</dbReference>
<evidence type="ECO:0000259" key="8">
    <source>
        <dbReference type="Pfam" id="PF02308"/>
    </source>
</evidence>
<keyword evidence="4 7" id="KW-0812">Transmembrane</keyword>
<dbReference type="PRINTS" id="PR01837">
    <property type="entry name" value="MGTCSAPBPROT"/>
</dbReference>
<feature type="transmembrane region" description="Helical" evidence="7">
    <location>
        <begin position="45"/>
        <end position="65"/>
    </location>
</feature>
<feature type="transmembrane region" description="Helical" evidence="7">
    <location>
        <begin position="16"/>
        <end position="33"/>
    </location>
</feature>
<dbReference type="OrthoDB" id="9811198at2"/>
<evidence type="ECO:0000256" key="3">
    <source>
        <dbReference type="ARBA" id="ARBA00022475"/>
    </source>
</evidence>